<organism evidence="2 3">
    <name type="scientific">Oryzias melastigma</name>
    <name type="common">Marine medaka</name>
    <dbReference type="NCBI Taxonomy" id="30732"/>
    <lineage>
        <taxon>Eukaryota</taxon>
        <taxon>Metazoa</taxon>
        <taxon>Chordata</taxon>
        <taxon>Craniata</taxon>
        <taxon>Vertebrata</taxon>
        <taxon>Euteleostomi</taxon>
        <taxon>Actinopterygii</taxon>
        <taxon>Neopterygii</taxon>
        <taxon>Teleostei</taxon>
        <taxon>Neoteleostei</taxon>
        <taxon>Acanthomorphata</taxon>
        <taxon>Ovalentaria</taxon>
        <taxon>Atherinomorphae</taxon>
        <taxon>Beloniformes</taxon>
        <taxon>Adrianichthyidae</taxon>
        <taxon>Oryziinae</taxon>
        <taxon>Oryzias</taxon>
    </lineage>
</organism>
<dbReference type="AlphaFoldDB" id="A0A834F4N4"/>
<reference evidence="2" key="1">
    <citation type="journal article" name="BMC Genomics">
        <title>Long-read sequencing and de novo genome assembly of marine medaka (Oryzias melastigma).</title>
        <authorList>
            <person name="Liang P."/>
            <person name="Saqib H.S.A."/>
            <person name="Ni X."/>
            <person name="Shen Y."/>
        </authorList>
    </citation>
    <scope>NUCLEOTIDE SEQUENCE</scope>
    <source>
        <strain evidence="2">Bigg-433</strain>
    </source>
</reference>
<feature type="region of interest" description="Disordered" evidence="1">
    <location>
        <begin position="74"/>
        <end position="95"/>
    </location>
</feature>
<name>A0A834F4N4_ORYME</name>
<proteinExistence type="predicted"/>
<feature type="region of interest" description="Disordered" evidence="1">
    <location>
        <begin position="1"/>
        <end position="35"/>
    </location>
</feature>
<dbReference type="EMBL" id="WKFB01000771">
    <property type="protein sequence ID" value="KAF6718157.1"/>
    <property type="molecule type" value="Genomic_DNA"/>
</dbReference>
<feature type="compositionally biased region" description="Pro residues" evidence="1">
    <location>
        <begin position="117"/>
        <end position="126"/>
    </location>
</feature>
<evidence type="ECO:0000313" key="3">
    <source>
        <dbReference type="Proteomes" id="UP000646548"/>
    </source>
</evidence>
<accession>A0A834F4N4</accession>
<evidence type="ECO:0000256" key="1">
    <source>
        <dbReference type="SAM" id="MobiDB-lite"/>
    </source>
</evidence>
<dbReference type="Proteomes" id="UP000646548">
    <property type="component" value="Unassembled WGS sequence"/>
</dbReference>
<feature type="region of interest" description="Disordered" evidence="1">
    <location>
        <begin position="115"/>
        <end position="134"/>
    </location>
</feature>
<evidence type="ECO:0000313" key="2">
    <source>
        <dbReference type="EMBL" id="KAF6718157.1"/>
    </source>
</evidence>
<feature type="compositionally biased region" description="Basic and acidic residues" evidence="1">
    <location>
        <begin position="1"/>
        <end position="34"/>
    </location>
</feature>
<comment type="caution">
    <text evidence="2">The sequence shown here is derived from an EMBL/GenBank/DDBJ whole genome shotgun (WGS) entry which is preliminary data.</text>
</comment>
<protein>
    <submittedName>
        <fullName evidence="2">Uncharacterized protein</fullName>
    </submittedName>
</protein>
<gene>
    <name evidence="2" type="ORF">FQA47_024220</name>
</gene>
<sequence length="184" mass="19578">MLRSGRERRSGARKSADGGSFRRMEPNSRSDGPVKLHKCLIPLKACQEKDKKHANKNKSKIKIQIRCFCSWSGPGPETPGGDGRAEEAGGAELEEDAEKATLCAARFLAEDAAVQSIPPPPPPPPLTAAGGGARAQLTSPGLAVPLRSRVNSGFTAARRGFTFTATNCVRLSLRLKQLPFSDGT</sequence>